<proteinExistence type="predicted"/>
<name>A0ABQ9PC33_9PEZI</name>
<accession>A0ABQ9PC33</accession>
<dbReference type="EMBL" id="JARUPT010000632">
    <property type="protein sequence ID" value="KAK0369622.1"/>
    <property type="molecule type" value="Genomic_DNA"/>
</dbReference>
<gene>
    <name evidence="1" type="ORF">CLIM01_13023</name>
</gene>
<reference evidence="1" key="1">
    <citation type="submission" date="2023-04" db="EMBL/GenBank/DDBJ databases">
        <title>Colletotrichum limetticola genome sequence.</title>
        <authorList>
            <person name="Baroncelli R."/>
        </authorList>
    </citation>
    <scope>NUCLEOTIDE SEQUENCE</scope>
    <source>
        <strain evidence="1">KLA-Anderson</strain>
    </source>
</reference>
<dbReference type="Proteomes" id="UP001169217">
    <property type="component" value="Unassembled WGS sequence"/>
</dbReference>
<organism evidence="1 2">
    <name type="scientific">Colletotrichum limetticola</name>
    <dbReference type="NCBI Taxonomy" id="1209924"/>
    <lineage>
        <taxon>Eukaryota</taxon>
        <taxon>Fungi</taxon>
        <taxon>Dikarya</taxon>
        <taxon>Ascomycota</taxon>
        <taxon>Pezizomycotina</taxon>
        <taxon>Sordariomycetes</taxon>
        <taxon>Hypocreomycetidae</taxon>
        <taxon>Glomerellales</taxon>
        <taxon>Glomerellaceae</taxon>
        <taxon>Colletotrichum</taxon>
        <taxon>Colletotrichum acutatum species complex</taxon>
    </lineage>
</organism>
<sequence length="67" mass="7490">MQELIRLRDNCDETVNTVYPRLGQVVYSSWCLHTISCLMPRTLGLATVHSNALGLGARGVFINLGKW</sequence>
<comment type="caution">
    <text evidence="1">The sequence shown here is derived from an EMBL/GenBank/DDBJ whole genome shotgun (WGS) entry which is preliminary data.</text>
</comment>
<keyword evidence="2" id="KW-1185">Reference proteome</keyword>
<protein>
    <submittedName>
        <fullName evidence="1">Uncharacterized protein</fullName>
    </submittedName>
</protein>
<evidence type="ECO:0000313" key="2">
    <source>
        <dbReference type="Proteomes" id="UP001169217"/>
    </source>
</evidence>
<evidence type="ECO:0000313" key="1">
    <source>
        <dbReference type="EMBL" id="KAK0369622.1"/>
    </source>
</evidence>